<dbReference type="EMBL" id="CAFABA010000012">
    <property type="protein sequence ID" value="CAB4817652.1"/>
    <property type="molecule type" value="Genomic_DNA"/>
</dbReference>
<organism evidence="2">
    <name type="scientific">freshwater metagenome</name>
    <dbReference type="NCBI Taxonomy" id="449393"/>
    <lineage>
        <taxon>unclassified sequences</taxon>
        <taxon>metagenomes</taxon>
        <taxon>ecological metagenomes</taxon>
    </lineage>
</organism>
<protein>
    <submittedName>
        <fullName evidence="2">Unannotated protein</fullName>
    </submittedName>
</protein>
<gene>
    <name evidence="2" type="ORF">UFOPK3139_00482</name>
    <name evidence="3" type="ORF">UFOPK3543_03089</name>
</gene>
<feature type="domain" description="Pyridoxamine 5'-phosphate oxidase N-terminal" evidence="1">
    <location>
        <begin position="18"/>
        <end position="143"/>
    </location>
</feature>
<dbReference type="InterPro" id="IPR012349">
    <property type="entry name" value="Split_barrel_FMN-bd"/>
</dbReference>
<evidence type="ECO:0000259" key="1">
    <source>
        <dbReference type="Pfam" id="PF01243"/>
    </source>
</evidence>
<dbReference type="InterPro" id="IPR011576">
    <property type="entry name" value="Pyridox_Oxase_N"/>
</dbReference>
<sequence>MNEDEHRRQHAQWLARAAAVPLARLATTSARTGAIDLVPVTFAIVDGCFVTAVDHKPKSTRDLARLANVRASGTATVLVDEWHDDWSQLWWVRMRGDAREIADMGLPVAVAAIDALVAKYAQYRDYRPEGPLLVVTPTDIRSWSAAGD</sequence>
<dbReference type="EMBL" id="CAFBMH010000201">
    <property type="protein sequence ID" value="CAB4938263.1"/>
    <property type="molecule type" value="Genomic_DNA"/>
</dbReference>
<proteinExistence type="predicted"/>
<reference evidence="2" key="1">
    <citation type="submission" date="2020-05" db="EMBL/GenBank/DDBJ databases">
        <authorList>
            <person name="Chiriac C."/>
            <person name="Salcher M."/>
            <person name="Ghai R."/>
            <person name="Kavagutti S V."/>
        </authorList>
    </citation>
    <scope>NUCLEOTIDE SEQUENCE</scope>
</reference>
<name>A0A6J6Z7L6_9ZZZZ</name>
<dbReference type="SUPFAM" id="SSF50475">
    <property type="entry name" value="FMN-binding split barrel"/>
    <property type="match status" value="1"/>
</dbReference>
<dbReference type="Gene3D" id="2.30.110.10">
    <property type="entry name" value="Electron Transport, Fmn-binding Protein, Chain A"/>
    <property type="match status" value="1"/>
</dbReference>
<dbReference type="Pfam" id="PF01243">
    <property type="entry name" value="PNPOx_N"/>
    <property type="match status" value="1"/>
</dbReference>
<dbReference type="AlphaFoldDB" id="A0A6J6Z7L6"/>
<evidence type="ECO:0000313" key="2">
    <source>
        <dbReference type="EMBL" id="CAB4817652.1"/>
    </source>
</evidence>
<accession>A0A6J6Z7L6</accession>
<evidence type="ECO:0000313" key="3">
    <source>
        <dbReference type="EMBL" id="CAB4938263.1"/>
    </source>
</evidence>